<dbReference type="GO" id="GO:0005576">
    <property type="term" value="C:extracellular region"/>
    <property type="evidence" value="ECO:0007669"/>
    <property type="project" value="UniProtKB-SubCell"/>
</dbReference>
<sequence length="426" mass="46563">MSKITNIVARQILDSRGNPTVEVDVFTEKGNRGRAAVPSGASTGSREALELRDGDKSYYVGKSVRKAVANINDQIKPLVIGMDASEQKAIDLAMIELDGTEYKSKLGANAILAVSMAACRAAALDAGKELYLYLREDLKIPNPVNKMRLPAPLMNIINGGEHASNNLDIQEFMIVPHMKKSFSENFRAGVEIFHALKSVLNDQNHSTNVGDEGGFAPNLESHDKAIECILTAIEKAGYKAGEEISISLDSAASEFYKDGIYTMQGKSFTSEEMVKYYSDFCDKYPIYSIEDGLDEADYNGWAMLNAALGDKVVLIGDDLYVTNKVILQEGIDKKWANSILVKVNQIGSLTETFETIDLAYKNDYKVVISHRSGETGDAFIADLAVACGSGHIKTGSASRSDRMEKYNQLLRIEEALGSSAIYDCVK</sequence>
<dbReference type="NCBIfam" id="TIGR01060">
    <property type="entry name" value="eno"/>
    <property type="match status" value="1"/>
</dbReference>
<comment type="function">
    <text evidence="9 10">Catalyzes the reversible conversion of 2-phosphoglycerate (2-PG) into phosphoenolpyruvate (PEP). It is essential for the degradation of carbohydrates via glycolysis.</text>
</comment>
<dbReference type="InterPro" id="IPR020810">
    <property type="entry name" value="Enolase_C"/>
</dbReference>
<dbReference type="EC" id="4.2.1.11" evidence="3 10"/>
<feature type="binding site" evidence="10 13">
    <location>
        <position position="249"/>
    </location>
    <ligand>
        <name>Mg(2+)</name>
        <dbReference type="ChEBI" id="CHEBI:18420"/>
    </ligand>
</feature>
<evidence type="ECO:0000259" key="15">
    <source>
        <dbReference type="SMART" id="SM01193"/>
    </source>
</evidence>
<evidence type="ECO:0000256" key="1">
    <source>
        <dbReference type="ARBA" id="ARBA00005031"/>
    </source>
</evidence>
<feature type="binding site" evidence="10 13">
    <location>
        <position position="317"/>
    </location>
    <ligand>
        <name>Mg(2+)</name>
        <dbReference type="ChEBI" id="CHEBI:18420"/>
    </ligand>
</feature>
<feature type="binding site" evidence="12">
    <location>
        <position position="290"/>
    </location>
    <ligand>
        <name>substrate</name>
    </ligand>
</feature>
<evidence type="ECO:0000256" key="3">
    <source>
        <dbReference type="ARBA" id="ARBA00012058"/>
    </source>
</evidence>
<feature type="active site" description="Proton donor" evidence="10 11">
    <location>
        <position position="212"/>
    </location>
</feature>
<feature type="binding site" evidence="10">
    <location>
        <position position="170"/>
    </location>
    <ligand>
        <name>(2R)-2-phosphoglycerate</name>
        <dbReference type="ChEBI" id="CHEBI:58289"/>
    </ligand>
</feature>
<dbReference type="FunFam" id="3.30.390.10:FF:000001">
    <property type="entry name" value="Enolase"/>
    <property type="match status" value="1"/>
</dbReference>
<feature type="binding site" evidence="10">
    <location>
        <position position="342"/>
    </location>
    <ligand>
        <name>(2R)-2-phosphoglycerate</name>
        <dbReference type="ChEBI" id="CHEBI:58289"/>
    </ligand>
</feature>
<dbReference type="InterPro" id="IPR000941">
    <property type="entry name" value="Enolase"/>
</dbReference>
<dbReference type="GO" id="GO:0000015">
    <property type="term" value="C:phosphopyruvate hydratase complex"/>
    <property type="evidence" value="ECO:0007669"/>
    <property type="project" value="InterPro"/>
</dbReference>
<evidence type="ECO:0000313" key="16">
    <source>
        <dbReference type="EMBL" id="OUR94064.1"/>
    </source>
</evidence>
<keyword evidence="16" id="KW-0670">Pyruvate</keyword>
<dbReference type="SFLD" id="SFLDG00178">
    <property type="entry name" value="enolase"/>
    <property type="match status" value="1"/>
</dbReference>
<feature type="domain" description="Enolase N-terminal" evidence="15">
    <location>
        <begin position="4"/>
        <end position="134"/>
    </location>
</feature>
<evidence type="ECO:0000256" key="4">
    <source>
        <dbReference type="ARBA" id="ARBA00017068"/>
    </source>
</evidence>
<name>A0A1Y5F6X7_9BACT</name>
<comment type="cofactor">
    <cofactor evidence="10">
        <name>Mg(2+)</name>
        <dbReference type="ChEBI" id="CHEBI:18420"/>
    </cofactor>
    <text evidence="10">Binds a second Mg(2+) ion via substrate during catalysis.</text>
</comment>
<feature type="binding site" evidence="12">
    <location>
        <begin position="369"/>
        <end position="372"/>
    </location>
    <ligand>
        <name>substrate</name>
    </ligand>
</feature>
<evidence type="ECO:0000256" key="6">
    <source>
        <dbReference type="ARBA" id="ARBA00022842"/>
    </source>
</evidence>
<comment type="similarity">
    <text evidence="2 10">Belongs to the enolase family.</text>
</comment>
<comment type="cofactor">
    <cofactor evidence="13">
        <name>Mg(2+)</name>
        <dbReference type="ChEBI" id="CHEBI:18420"/>
    </cofactor>
    <text evidence="13">Mg(2+) is required for catalysis and for stabilizing the dimer.</text>
</comment>
<feature type="binding site" evidence="10">
    <location>
        <position position="371"/>
    </location>
    <ligand>
        <name>(2R)-2-phosphoglycerate</name>
        <dbReference type="ChEBI" id="CHEBI:58289"/>
    </ligand>
</feature>
<dbReference type="Gene3D" id="3.30.390.10">
    <property type="entry name" value="Enolase-like, N-terminal domain"/>
    <property type="match status" value="1"/>
</dbReference>
<dbReference type="Pfam" id="PF03952">
    <property type="entry name" value="Enolase_N"/>
    <property type="match status" value="1"/>
</dbReference>
<dbReference type="PROSITE" id="PS00164">
    <property type="entry name" value="ENOLASE"/>
    <property type="match status" value="1"/>
</dbReference>
<dbReference type="SFLD" id="SFLDF00002">
    <property type="entry name" value="enolase"/>
    <property type="match status" value="1"/>
</dbReference>
<feature type="binding site" evidence="12">
    <location>
        <position position="162"/>
    </location>
    <ligand>
        <name>substrate</name>
    </ligand>
</feature>
<evidence type="ECO:0000256" key="8">
    <source>
        <dbReference type="ARBA" id="ARBA00023239"/>
    </source>
</evidence>
<dbReference type="Proteomes" id="UP000196531">
    <property type="component" value="Unassembled WGS sequence"/>
</dbReference>
<protein>
    <recommendedName>
        <fullName evidence="4 10">Enolase</fullName>
        <ecNumber evidence="3 10">4.2.1.11</ecNumber>
    </recommendedName>
    <alternativeName>
        <fullName evidence="10">2-phospho-D-glycerate hydro-lyase</fullName>
    </alternativeName>
    <alternativeName>
        <fullName evidence="10">2-phosphoglycerate dehydratase</fullName>
    </alternativeName>
</protein>
<dbReference type="HAMAP" id="MF_00318">
    <property type="entry name" value="Enolase"/>
    <property type="match status" value="1"/>
</dbReference>
<comment type="subcellular location">
    <subcellularLocation>
        <location evidence="10">Cytoplasm</location>
    </subcellularLocation>
    <subcellularLocation>
        <location evidence="10">Secreted</location>
    </subcellularLocation>
    <subcellularLocation>
        <location evidence="10">Cell surface</location>
    </subcellularLocation>
    <text evidence="10">Fractions of enolase are present in both the cytoplasm and on the cell surface.</text>
</comment>
<feature type="binding site" evidence="12">
    <location>
        <position position="171"/>
    </location>
    <ligand>
        <name>substrate</name>
    </ligand>
</feature>
<dbReference type="Pfam" id="PF00113">
    <property type="entry name" value="Enolase_C"/>
    <property type="match status" value="1"/>
</dbReference>
<dbReference type="UniPathway" id="UPA00109">
    <property type="reaction ID" value="UER00187"/>
</dbReference>
<dbReference type="PANTHER" id="PTHR11902">
    <property type="entry name" value="ENOLASE"/>
    <property type="match status" value="1"/>
</dbReference>
<dbReference type="EMBL" id="MAAO01000012">
    <property type="protein sequence ID" value="OUR94064.1"/>
    <property type="molecule type" value="Genomic_DNA"/>
</dbReference>
<evidence type="ECO:0000313" key="17">
    <source>
        <dbReference type="Proteomes" id="UP000196531"/>
    </source>
</evidence>
<evidence type="ECO:0000256" key="11">
    <source>
        <dbReference type="PIRSR" id="PIRSR001400-1"/>
    </source>
</evidence>
<keyword evidence="6 10" id="KW-0460">Magnesium</keyword>
<feature type="domain" description="Enolase C-terminal TIM barrel" evidence="14">
    <location>
        <begin position="146"/>
        <end position="425"/>
    </location>
</feature>
<dbReference type="GO" id="GO:0006096">
    <property type="term" value="P:glycolytic process"/>
    <property type="evidence" value="ECO:0007669"/>
    <property type="project" value="UniProtKB-UniRule"/>
</dbReference>
<dbReference type="InterPro" id="IPR029017">
    <property type="entry name" value="Enolase-like_N"/>
</dbReference>
<keyword evidence="10" id="KW-0963">Cytoplasm</keyword>
<evidence type="ECO:0000256" key="13">
    <source>
        <dbReference type="PIRSR" id="PIRSR001400-3"/>
    </source>
</evidence>
<feature type="binding site" evidence="12">
    <location>
        <position position="393"/>
    </location>
    <ligand>
        <name>substrate</name>
    </ligand>
</feature>
<dbReference type="PRINTS" id="PR00148">
    <property type="entry name" value="ENOLASE"/>
</dbReference>
<evidence type="ECO:0000256" key="12">
    <source>
        <dbReference type="PIRSR" id="PIRSR001400-2"/>
    </source>
</evidence>
<organism evidence="16 17">
    <name type="scientific">Halobacteriovorax marinus</name>
    <dbReference type="NCBI Taxonomy" id="97084"/>
    <lineage>
        <taxon>Bacteria</taxon>
        <taxon>Pseudomonadati</taxon>
        <taxon>Bdellovibrionota</taxon>
        <taxon>Bacteriovoracia</taxon>
        <taxon>Bacteriovoracales</taxon>
        <taxon>Halobacteriovoraceae</taxon>
        <taxon>Halobacteriovorax</taxon>
    </lineage>
</organism>
<dbReference type="SFLD" id="SFLDS00001">
    <property type="entry name" value="Enolase"/>
    <property type="match status" value="1"/>
</dbReference>
<feature type="active site" description="Proton acceptor" evidence="10 11">
    <location>
        <position position="342"/>
    </location>
</feature>
<feature type="binding site" evidence="10">
    <location>
        <position position="372"/>
    </location>
    <ligand>
        <name>(2R)-2-phosphoglycerate</name>
        <dbReference type="ChEBI" id="CHEBI:58289"/>
    </ligand>
</feature>
<comment type="catalytic activity">
    <reaction evidence="10">
        <text>(2R)-2-phosphoglycerate = phosphoenolpyruvate + H2O</text>
        <dbReference type="Rhea" id="RHEA:10164"/>
        <dbReference type="ChEBI" id="CHEBI:15377"/>
        <dbReference type="ChEBI" id="CHEBI:58289"/>
        <dbReference type="ChEBI" id="CHEBI:58702"/>
        <dbReference type="EC" id="4.2.1.11"/>
    </reaction>
</comment>
<comment type="pathway">
    <text evidence="1 10">Carbohydrate degradation; glycolysis; pyruvate from D-glyceraldehyde 3-phosphate: step 4/5.</text>
</comment>
<keyword evidence="5 10" id="KW-0964">Secreted</keyword>
<evidence type="ECO:0000259" key="14">
    <source>
        <dbReference type="SMART" id="SM01192"/>
    </source>
</evidence>
<comment type="caution">
    <text evidence="16">The sequence shown here is derived from an EMBL/GenBank/DDBJ whole genome shotgun (WGS) entry which is preliminary data.</text>
</comment>
<dbReference type="GO" id="GO:0009986">
    <property type="term" value="C:cell surface"/>
    <property type="evidence" value="ECO:0007669"/>
    <property type="project" value="UniProtKB-SubCell"/>
</dbReference>
<evidence type="ECO:0000256" key="5">
    <source>
        <dbReference type="ARBA" id="ARBA00022525"/>
    </source>
</evidence>
<feature type="binding site" evidence="12">
    <location>
        <position position="317"/>
    </location>
    <ligand>
        <name>substrate</name>
    </ligand>
</feature>
<dbReference type="SUPFAM" id="SSF54826">
    <property type="entry name" value="Enolase N-terminal domain-like"/>
    <property type="match status" value="1"/>
</dbReference>
<reference evidence="17" key="1">
    <citation type="journal article" date="2017" name="Proc. Natl. Acad. Sci. U.S.A.">
        <title>Simulation of Deepwater Horizon oil plume reveals substrate specialization within a complex community of hydrocarbon-degraders.</title>
        <authorList>
            <person name="Hu P."/>
            <person name="Dubinsky E.A."/>
            <person name="Probst A.J."/>
            <person name="Wang J."/>
            <person name="Sieber C.M.K."/>
            <person name="Tom L.M."/>
            <person name="Gardinali P."/>
            <person name="Banfield J.F."/>
            <person name="Atlas R.M."/>
            <person name="Andersen G.L."/>
        </authorList>
    </citation>
    <scope>NUCLEOTIDE SEQUENCE [LARGE SCALE GENOMIC DNA]</scope>
</reference>
<dbReference type="PIRSF" id="PIRSF001400">
    <property type="entry name" value="Enolase"/>
    <property type="match status" value="1"/>
</dbReference>
<keyword evidence="10 13" id="KW-0479">Metal-binding</keyword>
<evidence type="ECO:0000256" key="7">
    <source>
        <dbReference type="ARBA" id="ARBA00023152"/>
    </source>
</evidence>
<evidence type="ECO:0000256" key="10">
    <source>
        <dbReference type="HAMAP-Rule" id="MF_00318"/>
    </source>
</evidence>
<accession>A0A1Y5F6X7</accession>
<dbReference type="SMART" id="SM01192">
    <property type="entry name" value="Enolase_C"/>
    <property type="match status" value="1"/>
</dbReference>
<keyword evidence="7 10" id="KW-0324">Glycolysis</keyword>
<dbReference type="InterPro" id="IPR020811">
    <property type="entry name" value="Enolase_N"/>
</dbReference>
<dbReference type="PANTHER" id="PTHR11902:SF1">
    <property type="entry name" value="ENOLASE"/>
    <property type="match status" value="1"/>
</dbReference>
<feature type="binding site" evidence="10 13">
    <location>
        <position position="290"/>
    </location>
    <ligand>
        <name>Mg(2+)</name>
        <dbReference type="ChEBI" id="CHEBI:18420"/>
    </ligand>
</feature>
<dbReference type="InterPro" id="IPR020809">
    <property type="entry name" value="Enolase_CS"/>
</dbReference>
<evidence type="ECO:0000256" key="9">
    <source>
        <dbReference type="ARBA" id="ARBA00045763"/>
    </source>
</evidence>
<dbReference type="GO" id="GO:0004634">
    <property type="term" value="F:phosphopyruvate hydratase activity"/>
    <property type="evidence" value="ECO:0007669"/>
    <property type="project" value="UniProtKB-UniRule"/>
</dbReference>
<dbReference type="CDD" id="cd03313">
    <property type="entry name" value="enolase"/>
    <property type="match status" value="1"/>
</dbReference>
<gene>
    <name evidence="10" type="primary">eno</name>
    <name evidence="16" type="ORF">A9Q84_18295</name>
</gene>
<dbReference type="Gene3D" id="3.20.20.120">
    <property type="entry name" value="Enolase-like C-terminal domain"/>
    <property type="match status" value="1"/>
</dbReference>
<dbReference type="SUPFAM" id="SSF51604">
    <property type="entry name" value="Enolase C-terminal domain-like"/>
    <property type="match status" value="1"/>
</dbReference>
<evidence type="ECO:0000256" key="2">
    <source>
        <dbReference type="ARBA" id="ARBA00009604"/>
    </source>
</evidence>
<keyword evidence="8 10" id="KW-0456">Lyase</keyword>
<dbReference type="GO" id="GO:0000287">
    <property type="term" value="F:magnesium ion binding"/>
    <property type="evidence" value="ECO:0007669"/>
    <property type="project" value="UniProtKB-UniRule"/>
</dbReference>
<feature type="binding site" evidence="10">
    <location>
        <position position="393"/>
    </location>
    <ligand>
        <name>(2R)-2-phosphoglycerate</name>
        <dbReference type="ChEBI" id="CHEBI:58289"/>
    </ligand>
</feature>
<dbReference type="InterPro" id="IPR036849">
    <property type="entry name" value="Enolase-like_C_sf"/>
</dbReference>
<dbReference type="SMART" id="SM01193">
    <property type="entry name" value="Enolase_N"/>
    <property type="match status" value="1"/>
</dbReference>
<proteinExistence type="inferred from homology"/>
<dbReference type="AlphaFoldDB" id="A0A1Y5F6X7"/>